<dbReference type="InterPro" id="IPR050838">
    <property type="entry name" value="Ketopantoate_reductase"/>
</dbReference>
<comment type="catalytic activity">
    <reaction evidence="10 11">
        <text>(R)-pantoate + NADP(+) = 2-dehydropantoate + NADPH + H(+)</text>
        <dbReference type="Rhea" id="RHEA:16233"/>
        <dbReference type="ChEBI" id="CHEBI:11561"/>
        <dbReference type="ChEBI" id="CHEBI:15378"/>
        <dbReference type="ChEBI" id="CHEBI:15980"/>
        <dbReference type="ChEBI" id="CHEBI:57783"/>
        <dbReference type="ChEBI" id="CHEBI:58349"/>
        <dbReference type="EC" id="1.1.1.169"/>
    </reaction>
</comment>
<dbReference type="InterPro" id="IPR013752">
    <property type="entry name" value="KPA_reductase"/>
</dbReference>
<dbReference type="GO" id="GO:0005737">
    <property type="term" value="C:cytoplasm"/>
    <property type="evidence" value="ECO:0007669"/>
    <property type="project" value="TreeGrafter"/>
</dbReference>
<dbReference type="AlphaFoldDB" id="A0A7X3CUW4"/>
<evidence type="ECO:0000256" key="8">
    <source>
        <dbReference type="ARBA" id="ARBA00023002"/>
    </source>
</evidence>
<evidence type="ECO:0000256" key="1">
    <source>
        <dbReference type="ARBA" id="ARBA00002919"/>
    </source>
</evidence>
<organism evidence="15 16">
    <name type="scientific">Paenibacillus validus</name>
    <dbReference type="NCBI Taxonomy" id="44253"/>
    <lineage>
        <taxon>Bacteria</taxon>
        <taxon>Bacillati</taxon>
        <taxon>Bacillota</taxon>
        <taxon>Bacilli</taxon>
        <taxon>Bacillales</taxon>
        <taxon>Paenibacillaceae</taxon>
        <taxon>Paenibacillus</taxon>
    </lineage>
</organism>
<dbReference type="EMBL" id="WNZX01000016">
    <property type="protein sequence ID" value="MUG72579.1"/>
    <property type="molecule type" value="Genomic_DNA"/>
</dbReference>
<evidence type="ECO:0000313" key="16">
    <source>
        <dbReference type="Proteomes" id="UP000450917"/>
    </source>
</evidence>
<evidence type="ECO:0000256" key="11">
    <source>
        <dbReference type="RuleBase" id="RU362068"/>
    </source>
</evidence>
<evidence type="ECO:0000313" key="15">
    <source>
        <dbReference type="EMBL" id="MUG72579.1"/>
    </source>
</evidence>
<dbReference type="PANTHER" id="PTHR43765">
    <property type="entry name" value="2-DEHYDROPANTOATE 2-REDUCTASE-RELATED"/>
    <property type="match status" value="1"/>
</dbReference>
<dbReference type="InterPro" id="IPR013328">
    <property type="entry name" value="6PGD_dom2"/>
</dbReference>
<evidence type="ECO:0000259" key="14">
    <source>
        <dbReference type="Pfam" id="PF08546"/>
    </source>
</evidence>
<dbReference type="GO" id="GO:0050661">
    <property type="term" value="F:NADP binding"/>
    <property type="evidence" value="ECO:0007669"/>
    <property type="project" value="TreeGrafter"/>
</dbReference>
<evidence type="ECO:0000256" key="4">
    <source>
        <dbReference type="ARBA" id="ARBA00013014"/>
    </source>
</evidence>
<dbReference type="Gene3D" id="3.40.50.720">
    <property type="entry name" value="NAD(P)-binding Rossmann-like Domain"/>
    <property type="match status" value="1"/>
</dbReference>
<comment type="caution">
    <text evidence="15">The sequence shown here is derived from an EMBL/GenBank/DDBJ whole genome shotgun (WGS) entry which is preliminary data.</text>
</comment>
<evidence type="ECO:0000256" key="10">
    <source>
        <dbReference type="ARBA" id="ARBA00048793"/>
    </source>
</evidence>
<feature type="region of interest" description="Disordered" evidence="12">
    <location>
        <begin position="146"/>
        <end position="179"/>
    </location>
</feature>
<dbReference type="UniPathway" id="UPA00028">
    <property type="reaction ID" value="UER00004"/>
</dbReference>
<evidence type="ECO:0000259" key="13">
    <source>
        <dbReference type="Pfam" id="PF02558"/>
    </source>
</evidence>
<reference evidence="15 16" key="1">
    <citation type="submission" date="2019-11" db="EMBL/GenBank/DDBJ databases">
        <title>Draft genome sequences of five Paenibacillus species of dairy origin.</title>
        <authorList>
            <person name="Olajide A.M."/>
            <person name="Chen S."/>
            <person name="Lapointe G."/>
        </authorList>
    </citation>
    <scope>NUCLEOTIDE SEQUENCE [LARGE SCALE GENOMIC DNA]</scope>
    <source>
        <strain evidence="15 16">2CS3</strain>
    </source>
</reference>
<dbReference type="InterPro" id="IPR036291">
    <property type="entry name" value="NAD(P)-bd_dom_sf"/>
</dbReference>
<dbReference type="FunFam" id="1.10.1040.10:FF:000017">
    <property type="entry name" value="2-dehydropantoate 2-reductase"/>
    <property type="match status" value="1"/>
</dbReference>
<evidence type="ECO:0000256" key="12">
    <source>
        <dbReference type="SAM" id="MobiDB-lite"/>
    </source>
</evidence>
<feature type="domain" description="Ketopantoate reductase N-terminal" evidence="13">
    <location>
        <begin position="5"/>
        <end position="162"/>
    </location>
</feature>
<dbReference type="Gene3D" id="1.10.1040.10">
    <property type="entry name" value="N-(1-d-carboxylethyl)-l-norvaline Dehydrogenase, domain 2"/>
    <property type="match status" value="1"/>
</dbReference>
<dbReference type="Proteomes" id="UP000450917">
    <property type="component" value="Unassembled WGS sequence"/>
</dbReference>
<keyword evidence="16" id="KW-1185">Reference proteome</keyword>
<dbReference type="InterPro" id="IPR003710">
    <property type="entry name" value="ApbA"/>
</dbReference>
<evidence type="ECO:0000256" key="9">
    <source>
        <dbReference type="ARBA" id="ARBA00032024"/>
    </source>
</evidence>
<protein>
    <recommendedName>
        <fullName evidence="5 11">2-dehydropantoate 2-reductase</fullName>
        <ecNumber evidence="4 11">1.1.1.169</ecNumber>
    </recommendedName>
    <alternativeName>
        <fullName evidence="9 11">Ketopantoate reductase</fullName>
    </alternativeName>
</protein>
<keyword evidence="6 11" id="KW-0566">Pantothenate biosynthesis</keyword>
<dbReference type="Pfam" id="PF08546">
    <property type="entry name" value="ApbA_C"/>
    <property type="match status" value="1"/>
</dbReference>
<dbReference type="EC" id="1.1.1.169" evidence="4 11"/>
<dbReference type="Pfam" id="PF02558">
    <property type="entry name" value="ApbA"/>
    <property type="match status" value="1"/>
</dbReference>
<dbReference type="SUPFAM" id="SSF51735">
    <property type="entry name" value="NAD(P)-binding Rossmann-fold domains"/>
    <property type="match status" value="1"/>
</dbReference>
<comment type="similarity">
    <text evidence="3 11">Belongs to the ketopantoate reductase family.</text>
</comment>
<evidence type="ECO:0000256" key="3">
    <source>
        <dbReference type="ARBA" id="ARBA00007870"/>
    </source>
</evidence>
<keyword evidence="7 11" id="KW-0521">NADP</keyword>
<evidence type="ECO:0000256" key="7">
    <source>
        <dbReference type="ARBA" id="ARBA00022857"/>
    </source>
</evidence>
<evidence type="ECO:0000256" key="6">
    <source>
        <dbReference type="ARBA" id="ARBA00022655"/>
    </source>
</evidence>
<proteinExistence type="inferred from homology"/>
<comment type="pathway">
    <text evidence="2 11">Cofactor biosynthesis; (R)-pantothenate biosynthesis; (R)-pantoate from 3-methyl-2-oxobutanoate: step 2/2.</text>
</comment>
<dbReference type="SUPFAM" id="SSF48179">
    <property type="entry name" value="6-phosphogluconate dehydrogenase C-terminal domain-like"/>
    <property type="match status" value="1"/>
</dbReference>
<accession>A0A7X3CUW4</accession>
<dbReference type="PANTHER" id="PTHR43765:SF2">
    <property type="entry name" value="2-DEHYDROPANTOATE 2-REDUCTASE"/>
    <property type="match status" value="1"/>
</dbReference>
<evidence type="ECO:0000256" key="2">
    <source>
        <dbReference type="ARBA" id="ARBA00004994"/>
    </source>
</evidence>
<evidence type="ECO:0000256" key="5">
    <source>
        <dbReference type="ARBA" id="ARBA00019465"/>
    </source>
</evidence>
<dbReference type="NCBIfam" id="TIGR00745">
    <property type="entry name" value="apbA_panE"/>
    <property type="match status" value="1"/>
</dbReference>
<sequence>MGRYTIVGAGALGILFAAKLTAGGYRTELVVRREEQRQRLAQEGITLGREGEAPLRVFPDVTRIDEPDAGSRGVAEAPELHYIVLTVKQTDITVQLAENLRSRMGPMSWVVCLQNGIGHAETLATHIPAGRLLLAVTTEAALKRSDTAADHTGQGETWAGPWTPDSSRFQDVSGTERSLREKTQKNLAKELESAGFRTFLSNDITSRIWQKLLINAVVNPLTAILHVRNGELLQTSGLQDYMRDLLAEGEKVAAALGIQLESGLWERLLQVCRLTATNRSSMLQDILAGRRTEIEAINGSLIRKGEDLGLDMTVHKSVYRLVKALEERNSANG</sequence>
<dbReference type="InterPro" id="IPR013332">
    <property type="entry name" value="KPR_N"/>
</dbReference>
<dbReference type="RefSeq" id="WP_155615250.1">
    <property type="nucleotide sequence ID" value="NZ_WNZX01000016.1"/>
</dbReference>
<dbReference type="InterPro" id="IPR008927">
    <property type="entry name" value="6-PGluconate_DH-like_C_sf"/>
</dbReference>
<gene>
    <name evidence="15" type="ORF">GNP93_18070</name>
</gene>
<keyword evidence="8 11" id="KW-0560">Oxidoreductase</keyword>
<dbReference type="GO" id="GO:0015940">
    <property type="term" value="P:pantothenate biosynthetic process"/>
    <property type="evidence" value="ECO:0007669"/>
    <property type="project" value="UniProtKB-UniPathway"/>
</dbReference>
<name>A0A7X3CUW4_9BACL</name>
<feature type="domain" description="Ketopantoate reductase C-terminal" evidence="14">
    <location>
        <begin position="203"/>
        <end position="326"/>
    </location>
</feature>
<dbReference type="GO" id="GO:0008677">
    <property type="term" value="F:2-dehydropantoate 2-reductase activity"/>
    <property type="evidence" value="ECO:0007669"/>
    <property type="project" value="UniProtKB-EC"/>
</dbReference>
<comment type="function">
    <text evidence="1 11">Catalyzes the NADPH-dependent reduction of ketopantoate into pantoic acid.</text>
</comment>
<feature type="compositionally biased region" description="Polar residues" evidence="12">
    <location>
        <begin position="164"/>
        <end position="176"/>
    </location>
</feature>